<accession>A0AAF3J5P3</accession>
<dbReference type="PROSITE" id="PS00455">
    <property type="entry name" value="AMP_BINDING"/>
    <property type="match status" value="1"/>
</dbReference>
<dbReference type="InterPro" id="IPR000873">
    <property type="entry name" value="AMP-dep_synth/lig_dom"/>
</dbReference>
<protein>
    <submittedName>
        <fullName evidence="7">Uncharacterized protein</fullName>
    </submittedName>
</protein>
<dbReference type="SUPFAM" id="SSF56801">
    <property type="entry name" value="Acetyl-CoA synthetase-like"/>
    <property type="match status" value="1"/>
</dbReference>
<dbReference type="InterPro" id="IPR025110">
    <property type="entry name" value="AMP-bd_C"/>
</dbReference>
<dbReference type="GO" id="GO:0005777">
    <property type="term" value="C:peroxisome"/>
    <property type="evidence" value="ECO:0007669"/>
    <property type="project" value="UniProtKB-SubCell"/>
</dbReference>
<evidence type="ECO:0000256" key="2">
    <source>
        <dbReference type="ARBA" id="ARBA00006432"/>
    </source>
</evidence>
<proteinExistence type="inferred from homology"/>
<evidence type="ECO:0000313" key="7">
    <source>
        <dbReference type="WBParaSite" id="MBELARI_LOCUS17812"/>
    </source>
</evidence>
<dbReference type="Pfam" id="PF00501">
    <property type="entry name" value="AMP-binding"/>
    <property type="match status" value="1"/>
</dbReference>
<dbReference type="WBParaSite" id="MBELARI_LOCUS17812">
    <property type="protein sequence ID" value="MBELARI_LOCUS17812"/>
    <property type="gene ID" value="MBELARI_LOCUS17812"/>
</dbReference>
<keyword evidence="6" id="KW-1185">Reference proteome</keyword>
<evidence type="ECO:0000256" key="3">
    <source>
        <dbReference type="ARBA" id="ARBA00023140"/>
    </source>
</evidence>
<feature type="domain" description="AMP-dependent synthetase/ligase" evidence="4">
    <location>
        <begin position="30"/>
        <end position="400"/>
    </location>
</feature>
<comment type="similarity">
    <text evidence="2">Belongs to the ATP-dependent AMP-binding enzyme family.</text>
</comment>
<dbReference type="PANTHER" id="PTHR24096">
    <property type="entry name" value="LONG-CHAIN-FATTY-ACID--COA LIGASE"/>
    <property type="match status" value="1"/>
</dbReference>
<keyword evidence="3" id="KW-0576">Peroxisome</keyword>
<dbReference type="InterPro" id="IPR045851">
    <property type="entry name" value="AMP-bd_C_sf"/>
</dbReference>
<comment type="subcellular location">
    <subcellularLocation>
        <location evidence="1">Peroxisome</location>
    </subcellularLocation>
</comment>
<dbReference type="FunFam" id="3.30.300.30:FF:000007">
    <property type="entry name" value="4-coumarate--CoA ligase 2"/>
    <property type="match status" value="1"/>
</dbReference>
<dbReference type="GO" id="GO:0016405">
    <property type="term" value="F:CoA-ligase activity"/>
    <property type="evidence" value="ECO:0007669"/>
    <property type="project" value="TreeGrafter"/>
</dbReference>
<evidence type="ECO:0000256" key="1">
    <source>
        <dbReference type="ARBA" id="ARBA00004275"/>
    </source>
</evidence>
<dbReference type="Gene3D" id="2.30.38.10">
    <property type="entry name" value="Luciferase, Domain 3"/>
    <property type="match status" value="1"/>
</dbReference>
<dbReference type="PANTHER" id="PTHR24096:SF257">
    <property type="entry name" value="ACYL-COA SYNTHETASE 7"/>
    <property type="match status" value="1"/>
</dbReference>
<dbReference type="Gene3D" id="3.40.50.980">
    <property type="match status" value="2"/>
</dbReference>
<evidence type="ECO:0000313" key="6">
    <source>
        <dbReference type="Proteomes" id="UP000887575"/>
    </source>
</evidence>
<dbReference type="InterPro" id="IPR020845">
    <property type="entry name" value="AMP-binding_CS"/>
</dbReference>
<evidence type="ECO:0000259" key="5">
    <source>
        <dbReference type="Pfam" id="PF13193"/>
    </source>
</evidence>
<dbReference type="AlphaFoldDB" id="A0AAF3J5P3"/>
<dbReference type="Gene3D" id="3.30.300.30">
    <property type="match status" value="1"/>
</dbReference>
<feature type="domain" description="AMP-binding enzyme C-terminal" evidence="5">
    <location>
        <begin position="452"/>
        <end position="527"/>
    </location>
</feature>
<organism evidence="6 7">
    <name type="scientific">Mesorhabditis belari</name>
    <dbReference type="NCBI Taxonomy" id="2138241"/>
    <lineage>
        <taxon>Eukaryota</taxon>
        <taxon>Metazoa</taxon>
        <taxon>Ecdysozoa</taxon>
        <taxon>Nematoda</taxon>
        <taxon>Chromadorea</taxon>
        <taxon>Rhabditida</taxon>
        <taxon>Rhabditina</taxon>
        <taxon>Rhabditomorpha</taxon>
        <taxon>Rhabditoidea</taxon>
        <taxon>Rhabditidae</taxon>
        <taxon>Mesorhabditinae</taxon>
        <taxon>Mesorhabditis</taxon>
    </lineage>
</organism>
<dbReference type="Proteomes" id="UP000887575">
    <property type="component" value="Unassembled WGS sequence"/>
</dbReference>
<dbReference type="Pfam" id="PF13193">
    <property type="entry name" value="AMP-binding_C"/>
    <property type="match status" value="1"/>
</dbReference>
<sequence>MVLRSDLHIPRPQQPIHLTLLEKCAYFEREMPDLVAFRNSADHSDFLTYGRFKENILRVGNYFHSNGYKKGEVCAFVLPNCWEFAVSMVGAWTAGMTASAASVQFTHYEIHHQLVDSEAVVVITEDTYLEKVLQAVKDAPRIREIISIQSSPSPLPPNVTAFHKILSTSPDFDPRTISIDMDNDLITLPYSSGTTGAPKGVMITHLNLAYTLDIFLDNERRTWEAMGVGLEVVIGRTSLAVLPQYHALGMFTMVSLAYSGVQQMMFRKYNLRSVLEHTEKFKVTVLILVPAIITQLASSPLLDQFDLSSVKSISCGSAPLGKNVIDKIKSRLPISIRQGYGMTEMSLGSHFSRLGQPEEAMGKLKANMEMKVLNQETGKECGPMEVGELRVKGPVVMKGYKNRPDDTAKTFDEEGFLITGDLVYYDQDGYLYVCERTKELIKVKGAQVAPAELEDLILGIDGVLDCAVTGIPDERNGEVPRAFIVRRGNHPTEEEIHRYVNERVARYKRLDGGITFIDAIPRTPSGKMLRRKLKELYLQETNSKSKL</sequence>
<name>A0AAF3J5P3_9BILA</name>
<evidence type="ECO:0000259" key="4">
    <source>
        <dbReference type="Pfam" id="PF00501"/>
    </source>
</evidence>
<reference evidence="7" key="1">
    <citation type="submission" date="2024-02" db="UniProtKB">
        <authorList>
            <consortium name="WormBaseParasite"/>
        </authorList>
    </citation>
    <scope>IDENTIFICATION</scope>
</reference>